<dbReference type="AlphaFoldDB" id="A0A2W2E7F4"/>
<sequence>MEVCGYAFVGVVRTWEDALRLIRDGRAHVVVVASRSHLPHDRRPRIEAVADAVRADGPGSHCVAPPEASAPRSRRARRVR</sequence>
<keyword evidence="3" id="KW-1185">Reference proteome</keyword>
<proteinExistence type="predicted"/>
<dbReference type="Proteomes" id="UP000248924">
    <property type="component" value="Unassembled WGS sequence"/>
</dbReference>
<comment type="caution">
    <text evidence="2">The sequence shown here is derived from an EMBL/GenBank/DDBJ whole genome shotgun (WGS) entry which is preliminary data.</text>
</comment>
<organism evidence="2 3">
    <name type="scientific">Micromonospora craterilacus</name>
    <dbReference type="NCBI Taxonomy" id="1655439"/>
    <lineage>
        <taxon>Bacteria</taxon>
        <taxon>Bacillati</taxon>
        <taxon>Actinomycetota</taxon>
        <taxon>Actinomycetes</taxon>
        <taxon>Micromonosporales</taxon>
        <taxon>Micromonosporaceae</taxon>
        <taxon>Micromonospora</taxon>
    </lineage>
</organism>
<dbReference type="EMBL" id="POTY01000305">
    <property type="protein sequence ID" value="PZG07928.1"/>
    <property type="molecule type" value="Genomic_DNA"/>
</dbReference>
<feature type="region of interest" description="Disordered" evidence="1">
    <location>
        <begin position="57"/>
        <end position="80"/>
    </location>
</feature>
<reference evidence="2 3" key="1">
    <citation type="submission" date="2018-01" db="EMBL/GenBank/DDBJ databases">
        <title>Draft genome sequence of Jishengella sp. NA12.</title>
        <authorList>
            <person name="Sahin N."/>
            <person name="Ay H."/>
            <person name="Saygin H."/>
        </authorList>
    </citation>
    <scope>NUCLEOTIDE SEQUENCE [LARGE SCALE GENOMIC DNA]</scope>
    <source>
        <strain evidence="2 3">NA12</strain>
    </source>
</reference>
<protein>
    <submittedName>
        <fullName evidence="2">Uncharacterized protein</fullName>
    </submittedName>
</protein>
<gene>
    <name evidence="2" type="ORF">C1I95_30475</name>
</gene>
<evidence type="ECO:0000313" key="2">
    <source>
        <dbReference type="EMBL" id="PZG07928.1"/>
    </source>
</evidence>
<name>A0A2W2E7F4_9ACTN</name>
<evidence type="ECO:0000313" key="3">
    <source>
        <dbReference type="Proteomes" id="UP000248924"/>
    </source>
</evidence>
<evidence type="ECO:0000256" key="1">
    <source>
        <dbReference type="SAM" id="MobiDB-lite"/>
    </source>
</evidence>
<accession>A0A2W2E7F4</accession>